<evidence type="ECO:0000256" key="10">
    <source>
        <dbReference type="ARBA" id="ARBA00023242"/>
    </source>
</evidence>
<comment type="similarity">
    <text evidence="4">Belongs to the WD repeat ELP2 family.</text>
</comment>
<evidence type="ECO:0000256" key="4">
    <source>
        <dbReference type="ARBA" id="ARBA00005881"/>
    </source>
</evidence>
<dbReference type="PANTHER" id="PTHR44111:SF1">
    <property type="entry name" value="ELONGATOR COMPLEX PROTEIN 2"/>
    <property type="match status" value="1"/>
</dbReference>
<comment type="subcellular location">
    <subcellularLocation>
        <location evidence="2">Cytoplasm</location>
    </subcellularLocation>
    <subcellularLocation>
        <location evidence="1">Nucleus</location>
    </subcellularLocation>
</comment>
<evidence type="ECO:0000256" key="3">
    <source>
        <dbReference type="ARBA" id="ARBA00005043"/>
    </source>
</evidence>
<feature type="repeat" description="WD" evidence="11">
    <location>
        <begin position="374"/>
        <end position="405"/>
    </location>
</feature>
<sequence>MISAQTELIAVGCNSTAHALDWVGSTVAYGAGNFIALYRPEEAAVHLTLRGHRERVNCVRFAHGTEQSVLITGSVDKTARVWMEGQPGDWQCIAELVGHKEAIEAVAGAAGTKKLTAVTAGTDGTIRVFQVDLSHGELQQVEAGQVIEMGVHTALSLDLAQLDTTQLLCAGSTDSKVHVFVQRSGKFERAAKLAGHSGWTTSVAAMQVGTESLARGATAHWRAGDVIVASGSHDRMVRLWRISRTREAQATGLQAQLDAAARGDELTLQEQTFAAEGRLYAATTDAVLAGHEGRVHGVRWQGDGRLASASADGSAMVWGADSVWVAQARLGDANGTRALLGVAWGDGSLVAYGIRGSLHAWTQRGTRWEPQAAPSGHAGGVQDISWEPQGRYVLSVGLDQTARLYAQWRSSGWHEAARPQTHGHDMRRAAFVTPLMYVAAADEKVARVLKATQQFADLSAFWEGASIEGAGEEALASLGAAQPALGLSNRAAAGPEQDAPVDGAVPVEEQLQRRLWPEAEKLYGHPNDLLAVAAARNGRWVASSCRAARPHHAAIRIVGTDTWQPQPAPLAIHTLSVTALRFSPDDRFLLSAGRDRSWALSTAQDPASGPFQLLLHRSSAHARIIWDVAWSPDSRFFATASRDKSVKLWQVPDASSPPADPVVLAFPEPVTAIDFAPQEQGPMMLAAALESGRVFVLRAQSSEVPPRAWAPAEIPPSLMHGAAVRRVAWQPVHDSDPSPQSWLLASASDDHTVRLTRISF</sequence>
<feature type="repeat" description="WD" evidence="11">
    <location>
        <begin position="228"/>
        <end position="250"/>
    </location>
</feature>
<evidence type="ECO:0000256" key="11">
    <source>
        <dbReference type="PROSITE-ProRule" id="PRU00221"/>
    </source>
</evidence>
<dbReference type="InterPro" id="IPR036322">
    <property type="entry name" value="WD40_repeat_dom_sf"/>
</dbReference>
<evidence type="ECO:0000256" key="2">
    <source>
        <dbReference type="ARBA" id="ARBA00004496"/>
    </source>
</evidence>
<dbReference type="GO" id="GO:0005737">
    <property type="term" value="C:cytoplasm"/>
    <property type="evidence" value="ECO:0007669"/>
    <property type="project" value="UniProtKB-SubCell"/>
</dbReference>
<comment type="caution">
    <text evidence="12">The sequence shown here is derived from an EMBL/GenBank/DDBJ whole genome shotgun (WGS) entry which is preliminary data.</text>
</comment>
<dbReference type="GO" id="GO:0002098">
    <property type="term" value="P:tRNA wobble uridine modification"/>
    <property type="evidence" value="ECO:0007669"/>
    <property type="project" value="InterPro"/>
</dbReference>
<dbReference type="Proteomes" id="UP001139887">
    <property type="component" value="Unassembled WGS sequence"/>
</dbReference>
<name>A0A9W8LYD6_9FUNG</name>
<keyword evidence="9" id="KW-0677">Repeat</keyword>
<keyword evidence="8" id="KW-0819">tRNA processing</keyword>
<organism evidence="12 13">
    <name type="scientific">Coemansia brasiliensis</name>
    <dbReference type="NCBI Taxonomy" id="2650707"/>
    <lineage>
        <taxon>Eukaryota</taxon>
        <taxon>Fungi</taxon>
        <taxon>Fungi incertae sedis</taxon>
        <taxon>Zoopagomycota</taxon>
        <taxon>Kickxellomycotina</taxon>
        <taxon>Kickxellomycetes</taxon>
        <taxon>Kickxellales</taxon>
        <taxon>Kickxellaceae</taxon>
        <taxon>Coemansia</taxon>
    </lineage>
</organism>
<dbReference type="InterPro" id="IPR001680">
    <property type="entry name" value="WD40_rpt"/>
</dbReference>
<dbReference type="Pfam" id="PF00400">
    <property type="entry name" value="WD40"/>
    <property type="match status" value="6"/>
</dbReference>
<dbReference type="EMBL" id="JANBUW010000392">
    <property type="protein sequence ID" value="KAJ2847067.1"/>
    <property type="molecule type" value="Genomic_DNA"/>
</dbReference>
<gene>
    <name evidence="12" type="primary">ELP2</name>
    <name evidence="12" type="ORF">IWW36_004038</name>
</gene>
<feature type="repeat" description="WD" evidence="11">
    <location>
        <begin position="49"/>
        <end position="82"/>
    </location>
</feature>
<dbReference type="SUPFAM" id="SSF50978">
    <property type="entry name" value="WD40 repeat-like"/>
    <property type="match status" value="3"/>
</dbReference>
<evidence type="ECO:0000256" key="8">
    <source>
        <dbReference type="ARBA" id="ARBA00022694"/>
    </source>
</evidence>
<reference evidence="12" key="1">
    <citation type="submission" date="2022-07" db="EMBL/GenBank/DDBJ databases">
        <title>Phylogenomic reconstructions and comparative analyses of Kickxellomycotina fungi.</title>
        <authorList>
            <person name="Reynolds N.K."/>
            <person name="Stajich J.E."/>
            <person name="Barry K."/>
            <person name="Grigoriev I.V."/>
            <person name="Crous P."/>
            <person name="Smith M.E."/>
        </authorList>
    </citation>
    <scope>NUCLEOTIDE SEQUENCE</scope>
    <source>
        <strain evidence="12">NRRL 1566</strain>
    </source>
</reference>
<protein>
    <recommendedName>
        <fullName evidence="5">Elongator complex protein 2</fullName>
    </recommendedName>
</protein>
<dbReference type="GO" id="GO:0005634">
    <property type="term" value="C:nucleus"/>
    <property type="evidence" value="ECO:0007669"/>
    <property type="project" value="UniProtKB-SubCell"/>
</dbReference>
<dbReference type="PROSITE" id="PS50082">
    <property type="entry name" value="WD_REPEATS_2"/>
    <property type="match status" value="5"/>
</dbReference>
<dbReference type="PROSITE" id="PS50294">
    <property type="entry name" value="WD_REPEATS_REGION"/>
    <property type="match status" value="3"/>
</dbReference>
<keyword evidence="6" id="KW-0963">Cytoplasm</keyword>
<dbReference type="InterPro" id="IPR015943">
    <property type="entry name" value="WD40/YVTN_repeat-like_dom_sf"/>
</dbReference>
<dbReference type="PANTHER" id="PTHR44111">
    <property type="entry name" value="ELONGATOR COMPLEX PROTEIN 2"/>
    <property type="match status" value="1"/>
</dbReference>
<dbReference type="Gene3D" id="2.130.10.10">
    <property type="entry name" value="YVTN repeat-like/Quinoprotein amine dehydrogenase"/>
    <property type="match status" value="4"/>
</dbReference>
<evidence type="ECO:0000256" key="7">
    <source>
        <dbReference type="ARBA" id="ARBA00022574"/>
    </source>
</evidence>
<evidence type="ECO:0000256" key="9">
    <source>
        <dbReference type="ARBA" id="ARBA00022737"/>
    </source>
</evidence>
<dbReference type="SMART" id="SM00320">
    <property type="entry name" value="WD40"/>
    <property type="match status" value="9"/>
</dbReference>
<evidence type="ECO:0000256" key="6">
    <source>
        <dbReference type="ARBA" id="ARBA00022490"/>
    </source>
</evidence>
<comment type="pathway">
    <text evidence="3">tRNA modification; 5-methoxycarbonylmethyl-2-thiouridine-tRNA biosynthesis.</text>
</comment>
<feature type="repeat" description="WD" evidence="11">
    <location>
        <begin position="618"/>
        <end position="651"/>
    </location>
</feature>
<dbReference type="OrthoDB" id="27911at2759"/>
<keyword evidence="13" id="KW-1185">Reference proteome</keyword>
<keyword evidence="10" id="KW-0539">Nucleus</keyword>
<proteinExistence type="inferred from homology"/>
<evidence type="ECO:0000313" key="12">
    <source>
        <dbReference type="EMBL" id="KAJ2847067.1"/>
    </source>
</evidence>
<dbReference type="AlphaFoldDB" id="A0A9W8LYD6"/>
<evidence type="ECO:0000256" key="5">
    <source>
        <dbReference type="ARBA" id="ARBA00020267"/>
    </source>
</evidence>
<keyword evidence="7 11" id="KW-0853">WD repeat</keyword>
<evidence type="ECO:0000256" key="1">
    <source>
        <dbReference type="ARBA" id="ARBA00004123"/>
    </source>
</evidence>
<accession>A0A9W8LYD6</accession>
<evidence type="ECO:0000313" key="13">
    <source>
        <dbReference type="Proteomes" id="UP001139887"/>
    </source>
</evidence>
<dbReference type="InterPro" id="IPR037289">
    <property type="entry name" value="Elp2"/>
</dbReference>
<feature type="repeat" description="WD" evidence="11">
    <location>
        <begin position="288"/>
        <end position="318"/>
    </location>
</feature>
<dbReference type="GO" id="GO:0033588">
    <property type="term" value="C:elongator holoenzyme complex"/>
    <property type="evidence" value="ECO:0007669"/>
    <property type="project" value="InterPro"/>
</dbReference>